<dbReference type="Proteomes" id="UP000811619">
    <property type="component" value="Unassembled WGS sequence"/>
</dbReference>
<evidence type="ECO:0000313" key="3">
    <source>
        <dbReference type="Proteomes" id="UP000811619"/>
    </source>
</evidence>
<dbReference type="EMBL" id="SRPY01001158">
    <property type="protein sequence ID" value="KAG5914189.1"/>
    <property type="molecule type" value="Genomic_DNA"/>
</dbReference>
<proteinExistence type="predicted"/>
<dbReference type="AlphaFoldDB" id="A0A8K0NFH9"/>
<protein>
    <submittedName>
        <fullName evidence="2">Uncharacterized protein</fullName>
    </submittedName>
</protein>
<feature type="region of interest" description="Disordered" evidence="1">
    <location>
        <begin position="1"/>
        <end position="162"/>
    </location>
</feature>
<feature type="compositionally biased region" description="Basic and acidic residues" evidence="1">
    <location>
        <begin position="145"/>
        <end position="156"/>
    </location>
</feature>
<evidence type="ECO:0000313" key="2">
    <source>
        <dbReference type="EMBL" id="KAG5914189.1"/>
    </source>
</evidence>
<gene>
    <name evidence="2" type="ORF">E4U42_000629</name>
</gene>
<reference evidence="2" key="1">
    <citation type="journal article" date="2020" name="bioRxiv">
        <title>Whole genome comparisons of ergot fungi reveals the divergence and evolution of species within the genus Claviceps are the result of varying mechanisms driving genome evolution and host range expansion.</title>
        <authorList>
            <person name="Wyka S.A."/>
            <person name="Mondo S.J."/>
            <person name="Liu M."/>
            <person name="Dettman J."/>
            <person name="Nalam V."/>
            <person name="Broders K.D."/>
        </authorList>
    </citation>
    <scope>NUCLEOTIDE SEQUENCE</scope>
    <source>
        <strain evidence="2">CCC 489</strain>
    </source>
</reference>
<sequence length="162" mass="17475">MSTCKMDLVVGHPLRRTPSYSVPRGPRNREDGPSGHAGLADKQHRTAEAGTEDGDGAKGPKGQKAKRAKGPKGQRWAAKMPDTTMQSRTCEADLDRPIAWRLVEDGRTGLRSDEKAGGRDGPNGPDGPHGPRAAALLARAIHQQAAHEPDRLDKEVPKKKKK</sequence>
<organism evidence="2 3">
    <name type="scientific">Claviceps africana</name>
    <dbReference type="NCBI Taxonomy" id="83212"/>
    <lineage>
        <taxon>Eukaryota</taxon>
        <taxon>Fungi</taxon>
        <taxon>Dikarya</taxon>
        <taxon>Ascomycota</taxon>
        <taxon>Pezizomycotina</taxon>
        <taxon>Sordariomycetes</taxon>
        <taxon>Hypocreomycetidae</taxon>
        <taxon>Hypocreales</taxon>
        <taxon>Clavicipitaceae</taxon>
        <taxon>Claviceps</taxon>
    </lineage>
</organism>
<evidence type="ECO:0000256" key="1">
    <source>
        <dbReference type="SAM" id="MobiDB-lite"/>
    </source>
</evidence>
<comment type="caution">
    <text evidence="2">The sequence shown here is derived from an EMBL/GenBank/DDBJ whole genome shotgun (WGS) entry which is preliminary data.</text>
</comment>
<keyword evidence="3" id="KW-1185">Reference proteome</keyword>
<feature type="compositionally biased region" description="Basic and acidic residues" evidence="1">
    <location>
        <begin position="90"/>
        <end position="118"/>
    </location>
</feature>
<accession>A0A8K0NFH9</accession>
<feature type="compositionally biased region" description="Basic and acidic residues" evidence="1">
    <location>
        <begin position="27"/>
        <end position="47"/>
    </location>
</feature>
<feature type="compositionally biased region" description="Basic residues" evidence="1">
    <location>
        <begin position="61"/>
        <end position="72"/>
    </location>
</feature>
<name>A0A8K0NFH9_9HYPO</name>